<feature type="region of interest" description="Disordered" evidence="1">
    <location>
        <begin position="195"/>
        <end position="232"/>
    </location>
</feature>
<dbReference type="RefSeq" id="WP_344126281.1">
    <property type="nucleotide sequence ID" value="NZ_BAAALT010000014.1"/>
</dbReference>
<evidence type="ECO:0000256" key="1">
    <source>
        <dbReference type="SAM" id="MobiDB-lite"/>
    </source>
</evidence>
<gene>
    <name evidence="3" type="ORF">GCM10009682_07770</name>
</gene>
<reference evidence="3 4" key="1">
    <citation type="journal article" date="2019" name="Int. J. Syst. Evol. Microbiol.">
        <title>The Global Catalogue of Microorganisms (GCM) 10K type strain sequencing project: providing services to taxonomists for standard genome sequencing and annotation.</title>
        <authorList>
            <consortium name="The Broad Institute Genomics Platform"/>
            <consortium name="The Broad Institute Genome Sequencing Center for Infectious Disease"/>
            <person name="Wu L."/>
            <person name="Ma J."/>
        </authorList>
    </citation>
    <scope>NUCLEOTIDE SEQUENCE [LARGE SCALE GENOMIC DNA]</scope>
    <source>
        <strain evidence="3 4">JCM 13250</strain>
    </source>
</reference>
<evidence type="ECO:0000313" key="3">
    <source>
        <dbReference type="EMBL" id="GAA1788139.1"/>
    </source>
</evidence>
<dbReference type="Proteomes" id="UP001500218">
    <property type="component" value="Unassembled WGS sequence"/>
</dbReference>
<keyword evidence="2" id="KW-0812">Transmembrane</keyword>
<organism evidence="3 4">
    <name type="scientific">Luedemannella flava</name>
    <dbReference type="NCBI Taxonomy" id="349316"/>
    <lineage>
        <taxon>Bacteria</taxon>
        <taxon>Bacillati</taxon>
        <taxon>Actinomycetota</taxon>
        <taxon>Actinomycetes</taxon>
        <taxon>Micromonosporales</taxon>
        <taxon>Micromonosporaceae</taxon>
        <taxon>Luedemannella</taxon>
    </lineage>
</organism>
<feature type="compositionally biased region" description="Pro residues" evidence="1">
    <location>
        <begin position="198"/>
        <end position="207"/>
    </location>
</feature>
<keyword evidence="2" id="KW-0472">Membrane</keyword>
<feature type="transmembrane region" description="Helical" evidence="2">
    <location>
        <begin position="21"/>
        <end position="43"/>
    </location>
</feature>
<protein>
    <submittedName>
        <fullName evidence="3">Uncharacterized protein</fullName>
    </submittedName>
</protein>
<keyword evidence="2" id="KW-1133">Transmembrane helix</keyword>
<feature type="transmembrane region" description="Helical" evidence="2">
    <location>
        <begin position="101"/>
        <end position="120"/>
    </location>
</feature>
<sequence length="232" mass="23738">MAYSVQEQKPRPTVVTAAVGLLYATAGILLVLAVAGISISGSMKAAYEEAYRGTDAASSSDVVAIASTWGTAVVYILFAVGLAVLAMFVGRGKQPARITTWVVTGLVALCCGCGGILGAASGSAMDSLTQNMEAAPGQPDPTKVTKIIEAHMPSWYTPVTTVLVIIMTLTSIAVIILLALPAANPFFRKEPEVWVPPTTWPPAPGTPGAPGLPGYPGTPGADPNQPPAPPQA</sequence>
<evidence type="ECO:0000256" key="2">
    <source>
        <dbReference type="SAM" id="Phobius"/>
    </source>
</evidence>
<keyword evidence="4" id="KW-1185">Reference proteome</keyword>
<proteinExistence type="predicted"/>
<comment type="caution">
    <text evidence="3">The sequence shown here is derived from an EMBL/GenBank/DDBJ whole genome shotgun (WGS) entry which is preliminary data.</text>
</comment>
<feature type="transmembrane region" description="Helical" evidence="2">
    <location>
        <begin position="155"/>
        <end position="180"/>
    </location>
</feature>
<dbReference type="EMBL" id="BAAALT010000014">
    <property type="protein sequence ID" value="GAA1788139.1"/>
    <property type="molecule type" value="Genomic_DNA"/>
</dbReference>
<name>A0ABN2LHX7_9ACTN</name>
<accession>A0ABN2LHX7</accession>
<feature type="transmembrane region" description="Helical" evidence="2">
    <location>
        <begin position="63"/>
        <end position="89"/>
    </location>
</feature>
<evidence type="ECO:0000313" key="4">
    <source>
        <dbReference type="Proteomes" id="UP001500218"/>
    </source>
</evidence>